<evidence type="ECO:0000313" key="1">
    <source>
        <dbReference type="EMBL" id="CAG8580160.1"/>
    </source>
</evidence>
<dbReference type="Proteomes" id="UP000789702">
    <property type="component" value="Unassembled WGS sequence"/>
</dbReference>
<evidence type="ECO:0000313" key="2">
    <source>
        <dbReference type="Proteomes" id="UP000789702"/>
    </source>
</evidence>
<feature type="non-terminal residue" evidence="1">
    <location>
        <position position="1"/>
    </location>
</feature>
<dbReference type="EMBL" id="CAJVPU010008103">
    <property type="protein sequence ID" value="CAG8580160.1"/>
    <property type="molecule type" value="Genomic_DNA"/>
</dbReference>
<name>A0ACA9MCM6_9GLOM</name>
<gene>
    <name evidence="1" type="ORF">DHETER_LOCUS6434</name>
</gene>
<protein>
    <submittedName>
        <fullName evidence="1">9111_t:CDS:1</fullName>
    </submittedName>
</protein>
<sequence length="81" mass="9554">VEETHKTVEEDRKLLMQAAIVRIMKTRKTLKHVALVNEVIAQLSNRFKPKIPDIKKCIDVLLEKEYIERVEGQKDMFSYRA</sequence>
<reference evidence="1" key="1">
    <citation type="submission" date="2021-06" db="EMBL/GenBank/DDBJ databases">
        <authorList>
            <person name="Kallberg Y."/>
            <person name="Tangrot J."/>
            <person name="Rosling A."/>
        </authorList>
    </citation>
    <scope>NUCLEOTIDE SEQUENCE</scope>
    <source>
        <strain evidence="1">IL203A</strain>
    </source>
</reference>
<keyword evidence="2" id="KW-1185">Reference proteome</keyword>
<comment type="caution">
    <text evidence="1">The sequence shown here is derived from an EMBL/GenBank/DDBJ whole genome shotgun (WGS) entry which is preliminary data.</text>
</comment>
<accession>A0ACA9MCM6</accession>
<organism evidence="1 2">
    <name type="scientific">Dentiscutata heterogama</name>
    <dbReference type="NCBI Taxonomy" id="1316150"/>
    <lineage>
        <taxon>Eukaryota</taxon>
        <taxon>Fungi</taxon>
        <taxon>Fungi incertae sedis</taxon>
        <taxon>Mucoromycota</taxon>
        <taxon>Glomeromycotina</taxon>
        <taxon>Glomeromycetes</taxon>
        <taxon>Diversisporales</taxon>
        <taxon>Gigasporaceae</taxon>
        <taxon>Dentiscutata</taxon>
    </lineage>
</organism>
<proteinExistence type="predicted"/>